<protein>
    <submittedName>
        <fullName evidence="3">DNA-binding XRE family transcriptional regulator</fullName>
    </submittedName>
</protein>
<dbReference type="SMART" id="SM00530">
    <property type="entry name" value="HTH_XRE"/>
    <property type="match status" value="2"/>
</dbReference>
<dbReference type="Gene3D" id="1.10.260.40">
    <property type="entry name" value="lambda repressor-like DNA-binding domains"/>
    <property type="match status" value="2"/>
</dbReference>
<sequence>MARGKVSGMTRRPLRGFDRERLIDLRTEKGYTRGDLARFAEVSVAAVRAWESGQATPQVDRLARVAAALDVPMSELVRISPHDRYLGDLRVQAGLTQPQLALQAGISTASLSSLELGETSLREPVAERLARALGVDTAEVRAAYERARTRPPGAPV</sequence>
<dbReference type="Proteomes" id="UP000317573">
    <property type="component" value="Unassembled WGS sequence"/>
</dbReference>
<dbReference type="SUPFAM" id="SSF47413">
    <property type="entry name" value="lambda repressor-like DNA-binding domains"/>
    <property type="match status" value="2"/>
</dbReference>
<dbReference type="Pfam" id="PF01381">
    <property type="entry name" value="HTH_3"/>
    <property type="match status" value="1"/>
</dbReference>
<evidence type="ECO:0000259" key="2">
    <source>
        <dbReference type="PROSITE" id="PS50943"/>
    </source>
</evidence>
<feature type="domain" description="HTH cro/C1-type" evidence="2">
    <location>
        <begin position="89"/>
        <end position="140"/>
    </location>
</feature>
<dbReference type="PANTHER" id="PTHR46558:SF11">
    <property type="entry name" value="HTH-TYPE TRANSCRIPTIONAL REGULATOR XRE"/>
    <property type="match status" value="1"/>
</dbReference>
<dbReference type="InterPro" id="IPR010982">
    <property type="entry name" value="Lambda_DNA-bd_dom_sf"/>
</dbReference>
<reference evidence="3 4" key="1">
    <citation type="submission" date="2019-07" db="EMBL/GenBank/DDBJ databases">
        <title>Genome sequencing of lignin-degrading bacterial isolates.</title>
        <authorList>
            <person name="Gladden J."/>
        </authorList>
    </citation>
    <scope>NUCLEOTIDE SEQUENCE [LARGE SCALE GENOMIC DNA]</scope>
    <source>
        <strain evidence="3 4">J45</strain>
    </source>
</reference>
<gene>
    <name evidence="3" type="ORF">L618_003400000070</name>
</gene>
<dbReference type="PROSITE" id="PS50943">
    <property type="entry name" value="HTH_CROC1"/>
    <property type="match status" value="2"/>
</dbReference>
<dbReference type="CDD" id="cd00093">
    <property type="entry name" value="HTH_XRE"/>
    <property type="match status" value="2"/>
</dbReference>
<proteinExistence type="predicted"/>
<accession>A0A562DZG9</accession>
<dbReference type="EMBL" id="VLJT01000033">
    <property type="protein sequence ID" value="TWH14991.1"/>
    <property type="molecule type" value="Genomic_DNA"/>
</dbReference>
<organism evidence="3 4">
    <name type="scientific">Rhodococcus rhodochrous J45</name>
    <dbReference type="NCBI Taxonomy" id="935266"/>
    <lineage>
        <taxon>Bacteria</taxon>
        <taxon>Bacillati</taxon>
        <taxon>Actinomycetota</taxon>
        <taxon>Actinomycetes</taxon>
        <taxon>Mycobacteriales</taxon>
        <taxon>Nocardiaceae</taxon>
        <taxon>Rhodococcus</taxon>
    </lineage>
</organism>
<dbReference type="GO" id="GO:0003677">
    <property type="term" value="F:DNA binding"/>
    <property type="evidence" value="ECO:0007669"/>
    <property type="project" value="UniProtKB-KW"/>
</dbReference>
<dbReference type="AlphaFoldDB" id="A0A562DZG9"/>
<keyword evidence="1 3" id="KW-0238">DNA-binding</keyword>
<dbReference type="Pfam" id="PF13560">
    <property type="entry name" value="HTH_31"/>
    <property type="match status" value="1"/>
</dbReference>
<name>A0A562DZG9_RHORH</name>
<comment type="caution">
    <text evidence="3">The sequence shown here is derived from an EMBL/GenBank/DDBJ whole genome shotgun (WGS) entry which is preliminary data.</text>
</comment>
<dbReference type="PANTHER" id="PTHR46558">
    <property type="entry name" value="TRACRIPTIONAL REGULATORY PROTEIN-RELATED-RELATED"/>
    <property type="match status" value="1"/>
</dbReference>
<evidence type="ECO:0000313" key="4">
    <source>
        <dbReference type="Proteomes" id="UP000317573"/>
    </source>
</evidence>
<feature type="domain" description="HTH cro/C1-type" evidence="2">
    <location>
        <begin position="22"/>
        <end position="76"/>
    </location>
</feature>
<dbReference type="InterPro" id="IPR001387">
    <property type="entry name" value="Cro/C1-type_HTH"/>
</dbReference>
<evidence type="ECO:0000256" key="1">
    <source>
        <dbReference type="ARBA" id="ARBA00023125"/>
    </source>
</evidence>
<evidence type="ECO:0000313" key="3">
    <source>
        <dbReference type="EMBL" id="TWH14991.1"/>
    </source>
</evidence>